<dbReference type="EMBL" id="LAZR01015880">
    <property type="protein sequence ID" value="KKM06951.1"/>
    <property type="molecule type" value="Genomic_DNA"/>
</dbReference>
<name>A0A0F9JML3_9ZZZZ</name>
<feature type="transmembrane region" description="Helical" evidence="1">
    <location>
        <begin position="7"/>
        <end position="36"/>
    </location>
</feature>
<keyword evidence="1" id="KW-0472">Membrane</keyword>
<keyword evidence="1" id="KW-0812">Transmembrane</keyword>
<comment type="caution">
    <text evidence="2">The sequence shown here is derived from an EMBL/GenBank/DDBJ whole genome shotgun (WGS) entry which is preliminary data.</text>
</comment>
<dbReference type="AlphaFoldDB" id="A0A0F9JML3"/>
<evidence type="ECO:0000256" key="1">
    <source>
        <dbReference type="SAM" id="Phobius"/>
    </source>
</evidence>
<sequence>MEYIESFIFMMILLVYISTLKANTFLIVFGTTIFLFL</sequence>
<feature type="non-terminal residue" evidence="2">
    <location>
        <position position="37"/>
    </location>
</feature>
<proteinExistence type="predicted"/>
<accession>A0A0F9JML3</accession>
<protein>
    <submittedName>
        <fullName evidence="2">Uncharacterized protein</fullName>
    </submittedName>
</protein>
<keyword evidence="1" id="KW-1133">Transmembrane helix</keyword>
<organism evidence="2">
    <name type="scientific">marine sediment metagenome</name>
    <dbReference type="NCBI Taxonomy" id="412755"/>
    <lineage>
        <taxon>unclassified sequences</taxon>
        <taxon>metagenomes</taxon>
        <taxon>ecological metagenomes</taxon>
    </lineage>
</organism>
<reference evidence="2" key="1">
    <citation type="journal article" date="2015" name="Nature">
        <title>Complex archaea that bridge the gap between prokaryotes and eukaryotes.</title>
        <authorList>
            <person name="Spang A."/>
            <person name="Saw J.H."/>
            <person name="Jorgensen S.L."/>
            <person name="Zaremba-Niedzwiedzka K."/>
            <person name="Martijn J."/>
            <person name="Lind A.E."/>
            <person name="van Eijk R."/>
            <person name="Schleper C."/>
            <person name="Guy L."/>
            <person name="Ettema T.J."/>
        </authorList>
    </citation>
    <scope>NUCLEOTIDE SEQUENCE</scope>
</reference>
<gene>
    <name evidence="2" type="ORF">LCGC14_1738840</name>
</gene>
<evidence type="ECO:0000313" key="2">
    <source>
        <dbReference type="EMBL" id="KKM06951.1"/>
    </source>
</evidence>